<dbReference type="InterPro" id="IPR000073">
    <property type="entry name" value="AB_hydrolase_1"/>
</dbReference>
<dbReference type="InterPro" id="IPR000639">
    <property type="entry name" value="Epox_hydrolase-like"/>
</dbReference>
<sequence length="287" mass="31021">MASDAARTTGRTERLTQFQRDGLTFDVTDSGPLDGPVVVLLHGFPTDRSSWDRISPLLHAAGLRTLAPDQRGYSPGARPQGRAAYRLGEVADDVVALADAVGADAVHVVGHDWGGAIAWIVAGRHPERVASLTALSTPHPFAMTEALRSRDFDQARRSWHMLAFQVPAIPDRYLASRLAAVLRPSGLPAEDATRYAARFSEPGALTAALNWYRAIPLSSGVVHSCRVPTTYVWGRKDPFLGPVAARLTAHSVLADYELVELDEGHWLPERAPQACARAIIARVASVD</sequence>
<comment type="caution">
    <text evidence="4">The sequence shown here is derived from an EMBL/GenBank/DDBJ whole genome shotgun (WGS) entry which is preliminary data.</text>
</comment>
<dbReference type="Proteomes" id="UP000718281">
    <property type="component" value="Unassembled WGS sequence"/>
</dbReference>
<dbReference type="PANTHER" id="PTHR43329">
    <property type="entry name" value="EPOXIDE HYDROLASE"/>
    <property type="match status" value="1"/>
</dbReference>
<dbReference type="Proteomes" id="UP000726105">
    <property type="component" value="Unassembled WGS sequence"/>
</dbReference>
<dbReference type="InterPro" id="IPR029058">
    <property type="entry name" value="AB_hydrolase_fold"/>
</dbReference>
<accession>A0A935IHY3</accession>
<name>A0A935IHY3_9MICO</name>
<organism evidence="4 6">
    <name type="scientific">Candidatus Phosphoribacter hodrii</name>
    <dbReference type="NCBI Taxonomy" id="2953743"/>
    <lineage>
        <taxon>Bacteria</taxon>
        <taxon>Bacillati</taxon>
        <taxon>Actinomycetota</taxon>
        <taxon>Actinomycetes</taxon>
        <taxon>Micrococcales</taxon>
        <taxon>Dermatophilaceae</taxon>
        <taxon>Candidatus Phosphoribacter</taxon>
    </lineage>
</organism>
<dbReference type="Gene3D" id="3.40.50.1820">
    <property type="entry name" value="alpha/beta hydrolase"/>
    <property type="match status" value="1"/>
</dbReference>
<keyword evidence="1 4" id="KW-0378">Hydrolase</keyword>
<evidence type="ECO:0000313" key="4">
    <source>
        <dbReference type="EMBL" id="MBK7272237.1"/>
    </source>
</evidence>
<dbReference type="EMBL" id="JADIXZ010000004">
    <property type="protein sequence ID" value="MBK6301530.1"/>
    <property type="molecule type" value="Genomic_DNA"/>
</dbReference>
<dbReference type="SUPFAM" id="SSF53474">
    <property type="entry name" value="alpha/beta-Hydrolases"/>
    <property type="match status" value="1"/>
</dbReference>
<dbReference type="AlphaFoldDB" id="A0A935IHY3"/>
<feature type="domain" description="AB hydrolase-1" evidence="2">
    <location>
        <begin position="36"/>
        <end position="268"/>
    </location>
</feature>
<proteinExistence type="predicted"/>
<evidence type="ECO:0000256" key="1">
    <source>
        <dbReference type="ARBA" id="ARBA00022801"/>
    </source>
</evidence>
<evidence type="ECO:0000313" key="6">
    <source>
        <dbReference type="Proteomes" id="UP000726105"/>
    </source>
</evidence>
<protein>
    <submittedName>
        <fullName evidence="4">Alpha/beta fold hydrolase</fullName>
    </submittedName>
</protein>
<dbReference type="PRINTS" id="PR00111">
    <property type="entry name" value="ABHYDROLASE"/>
</dbReference>
<evidence type="ECO:0000313" key="3">
    <source>
        <dbReference type="EMBL" id="MBK6301530.1"/>
    </source>
</evidence>
<evidence type="ECO:0000313" key="5">
    <source>
        <dbReference type="Proteomes" id="UP000718281"/>
    </source>
</evidence>
<dbReference type="EMBL" id="JADJIB010000001">
    <property type="protein sequence ID" value="MBK7272237.1"/>
    <property type="molecule type" value="Genomic_DNA"/>
</dbReference>
<dbReference type="PRINTS" id="PR00412">
    <property type="entry name" value="EPOXHYDRLASE"/>
</dbReference>
<dbReference type="Pfam" id="PF00561">
    <property type="entry name" value="Abhydrolase_1"/>
    <property type="match status" value="1"/>
</dbReference>
<dbReference type="GO" id="GO:0016787">
    <property type="term" value="F:hydrolase activity"/>
    <property type="evidence" value="ECO:0007669"/>
    <property type="project" value="UniProtKB-KW"/>
</dbReference>
<reference evidence="5 6" key="1">
    <citation type="submission" date="2020-10" db="EMBL/GenBank/DDBJ databases">
        <title>Connecting structure to function with the recovery of over 1000 high-quality activated sludge metagenome-assembled genomes encoding full-length rRNA genes using long-read sequencing.</title>
        <authorList>
            <person name="Singleton C.M."/>
            <person name="Petriglieri F."/>
            <person name="Kristensen J.M."/>
            <person name="Kirkegaard R.H."/>
            <person name="Michaelsen T.Y."/>
            <person name="Andersen M.H."/>
            <person name="Karst S.M."/>
            <person name="Dueholm M.S."/>
            <person name="Nielsen P.H."/>
            <person name="Albertsen M."/>
        </authorList>
    </citation>
    <scope>NUCLEOTIDE SEQUENCE [LARGE SCALE GENOMIC DNA]</scope>
    <source>
        <strain evidence="3">AalE_18-Q3-R2-46_BAT3C.188</strain>
        <strain evidence="4">Ega_18-Q3-R5-49_MAXAC.001</strain>
    </source>
</reference>
<gene>
    <name evidence="3" type="ORF">IPF40_10960</name>
    <name evidence="4" type="ORF">IPI13_03430</name>
</gene>
<evidence type="ECO:0000259" key="2">
    <source>
        <dbReference type="Pfam" id="PF00561"/>
    </source>
</evidence>